<dbReference type="Proteomes" id="UP000240527">
    <property type="component" value="Chromosome"/>
</dbReference>
<dbReference type="RefSeq" id="WP_106907206.1">
    <property type="nucleotide sequence ID" value="NZ_CP027850.1"/>
</dbReference>
<name>A0ABM6TIR2_9CAUL</name>
<sequence>MAAKAGTSADDVFINCPFDSAYGPTFRALIFAIYACGFRPRSAMELDDGGQTRIDKLYGLIGECRYGIHDLSRTELDAANQLPRFNMPLELGIFLGAKRFGGKAQSAKRLLILDVERYRYQRFISDLAGMDIHGHGGDATVALRKTRDWLANVSRRQLPSADRVARLFQSFMADLPALAADLEFDPANIPYVDFERMIVGWLLTAGPPA</sequence>
<gene>
    <name evidence="1" type="ORF">B7G68_15025</name>
</gene>
<keyword evidence="2" id="KW-1185">Reference proteome</keyword>
<accession>A0ABM6TIR2</accession>
<organism evidence="1 2">
    <name type="scientific">Caulobacter segnis</name>
    <dbReference type="NCBI Taxonomy" id="88688"/>
    <lineage>
        <taxon>Bacteria</taxon>
        <taxon>Pseudomonadati</taxon>
        <taxon>Pseudomonadota</taxon>
        <taxon>Alphaproteobacteria</taxon>
        <taxon>Caulobacterales</taxon>
        <taxon>Caulobacteraceae</taxon>
        <taxon>Caulobacter</taxon>
    </lineage>
</organism>
<protein>
    <submittedName>
        <fullName evidence="1">Uncharacterized protein</fullName>
    </submittedName>
</protein>
<evidence type="ECO:0000313" key="2">
    <source>
        <dbReference type="Proteomes" id="UP000240527"/>
    </source>
</evidence>
<reference evidence="1 2" key="1">
    <citation type="journal article" date="2015" name="Biotechnol. Bioeng.">
        <title>Genome sequence and phenotypic characterization of Caulobacter segnis.</title>
        <authorList>
            <person name="Patel S."/>
            <person name="Fletcher B."/>
            <person name="Scott D.C."/>
            <person name="Ely B."/>
        </authorList>
    </citation>
    <scope>NUCLEOTIDE SEQUENCE [LARGE SCALE GENOMIC DNA]</scope>
    <source>
        <strain evidence="1 2">TK0059</strain>
    </source>
</reference>
<evidence type="ECO:0000313" key="1">
    <source>
        <dbReference type="EMBL" id="AVQ03047.1"/>
    </source>
</evidence>
<dbReference type="EMBL" id="CP027850">
    <property type="protein sequence ID" value="AVQ03047.1"/>
    <property type="molecule type" value="Genomic_DNA"/>
</dbReference>
<proteinExistence type="predicted"/>